<sequence length="228" mass="26167">QILIDDAFINAFSDLSSTSPFGIHCTKTVLRNVDEENTRKFLSWAISAKHDSVRLTKAECRWDEKRYAWFILKIPESLCSLVVDNGLPVCFLFDIISLCKSVIELIVLTFINIQAHIPFPSGLSINILSQFRYLRLFDLLFDTDDVMKLIKAQIIAKRAFNWVMSITEPIDAPHRLRAFRDSLKVIYHQGGLAGIELRENGSLYEVTIELQDFPGRQQIFAQSNIRTE</sequence>
<organism evidence="1 2">
    <name type="scientific">Pristionchus mayeri</name>
    <dbReference type="NCBI Taxonomy" id="1317129"/>
    <lineage>
        <taxon>Eukaryota</taxon>
        <taxon>Metazoa</taxon>
        <taxon>Ecdysozoa</taxon>
        <taxon>Nematoda</taxon>
        <taxon>Chromadorea</taxon>
        <taxon>Rhabditida</taxon>
        <taxon>Rhabditina</taxon>
        <taxon>Diplogasteromorpha</taxon>
        <taxon>Diplogasteroidea</taxon>
        <taxon>Neodiplogasteridae</taxon>
        <taxon>Pristionchus</taxon>
    </lineage>
</organism>
<accession>A0AAN4YXJ3</accession>
<feature type="non-terminal residue" evidence="1">
    <location>
        <position position="1"/>
    </location>
</feature>
<dbReference type="Proteomes" id="UP001328107">
    <property type="component" value="Unassembled WGS sequence"/>
</dbReference>
<gene>
    <name evidence="1" type="ORF">PMAYCL1PPCAC_00436</name>
</gene>
<dbReference type="EMBL" id="BTRK01000001">
    <property type="protein sequence ID" value="GMR30241.1"/>
    <property type="molecule type" value="Genomic_DNA"/>
</dbReference>
<protein>
    <submittedName>
        <fullName evidence="1">Uncharacterized protein</fullName>
    </submittedName>
</protein>
<name>A0AAN4YXJ3_9BILA</name>
<proteinExistence type="predicted"/>
<keyword evidence="2" id="KW-1185">Reference proteome</keyword>
<dbReference type="AlphaFoldDB" id="A0AAN4YXJ3"/>
<evidence type="ECO:0000313" key="1">
    <source>
        <dbReference type="EMBL" id="GMR30241.1"/>
    </source>
</evidence>
<comment type="caution">
    <text evidence="1">The sequence shown here is derived from an EMBL/GenBank/DDBJ whole genome shotgun (WGS) entry which is preliminary data.</text>
</comment>
<reference evidence="2" key="1">
    <citation type="submission" date="2022-10" db="EMBL/GenBank/DDBJ databases">
        <title>Genome assembly of Pristionchus species.</title>
        <authorList>
            <person name="Yoshida K."/>
            <person name="Sommer R.J."/>
        </authorList>
    </citation>
    <scope>NUCLEOTIDE SEQUENCE [LARGE SCALE GENOMIC DNA]</scope>
    <source>
        <strain evidence="2">RS5460</strain>
    </source>
</reference>
<evidence type="ECO:0000313" key="2">
    <source>
        <dbReference type="Proteomes" id="UP001328107"/>
    </source>
</evidence>